<protein>
    <submittedName>
        <fullName evidence="1">Uncharacterized protein</fullName>
    </submittedName>
</protein>
<sequence>MARYPKEAPSSRSPLLTGWMSDAAFLMHHPGGILAPLAHCALWLRVWGLPKPKSVEVPVSGVQRL</sequence>
<reference evidence="1" key="2">
    <citation type="submission" date="2025-08" db="UniProtKB">
        <authorList>
            <consortium name="RefSeq"/>
        </authorList>
    </citation>
    <scope>IDENTIFICATION</scope>
</reference>
<organism evidence="1">
    <name type="scientific">Aspergillus niger</name>
    <dbReference type="NCBI Taxonomy" id="5061"/>
    <lineage>
        <taxon>Eukaryota</taxon>
        <taxon>Fungi</taxon>
        <taxon>Dikarya</taxon>
        <taxon>Ascomycota</taxon>
        <taxon>Pezizomycotina</taxon>
        <taxon>Eurotiomycetes</taxon>
        <taxon>Eurotiomycetidae</taxon>
        <taxon>Eurotiales</taxon>
        <taxon>Aspergillaceae</taxon>
        <taxon>Aspergillus</taxon>
        <taxon>Aspergillus subgen. Circumdati</taxon>
    </lineage>
</organism>
<dbReference type="VEuPathDB" id="FungiDB:An12g00300"/>
<dbReference type="AlphaFoldDB" id="A0AAJ8BT08"/>
<evidence type="ECO:0000313" key="1">
    <source>
        <dbReference type="RefSeq" id="XP_059601740.1"/>
    </source>
</evidence>
<dbReference type="RefSeq" id="XP_059601740.1">
    <property type="nucleotide sequence ID" value="XM_059750621.1"/>
</dbReference>
<dbReference type="GeneID" id="84592448"/>
<proteinExistence type="predicted"/>
<dbReference type="KEGG" id="ang:An12g00300"/>
<reference evidence="1" key="1">
    <citation type="submission" date="2025-02" db="EMBL/GenBank/DDBJ databases">
        <authorList>
            <consortium name="NCBI Genome Project"/>
        </authorList>
    </citation>
    <scope>NUCLEOTIDE SEQUENCE</scope>
</reference>
<name>A0AAJ8BT08_ASPNG</name>
<accession>A0AAJ8BT08</accession>
<gene>
    <name evidence="1" type="ORF">An12g00300</name>
</gene>